<dbReference type="InParanoid" id="A0A1Y2PGZ0"/>
<gene>
    <name evidence="1" type="ORF">WH52_04770</name>
</gene>
<sequence>MSLKEKLYLQCLEFVNKRLATVEATISSNQKALESETKSSAGDKHETGRAMLQLEMEKASQQLVGIQQMKETLAKINASEENRIACLGSIITTTSHNYFLSISAGNLNVDKKNYFAISPASPIGRQLLGKKTGEQFLFNGKEFSIVAIH</sequence>
<dbReference type="Proteomes" id="UP000194221">
    <property type="component" value="Unassembled WGS sequence"/>
</dbReference>
<protein>
    <submittedName>
        <fullName evidence="1">3-oxoacyl-ACP synthase</fullName>
    </submittedName>
</protein>
<evidence type="ECO:0000313" key="1">
    <source>
        <dbReference type="EMBL" id="OSY88979.1"/>
    </source>
</evidence>
<reference evidence="1 2" key="1">
    <citation type="submission" date="2015-03" db="EMBL/GenBank/DDBJ databases">
        <title>Genome sequence of Tenacibaculum sp. S2-2, isolated from intestinal microbiota of sea cucumber, Apostichopus japonicas.</title>
        <authorList>
            <person name="Shao Z."/>
            <person name="Wang L."/>
            <person name="Li X."/>
        </authorList>
    </citation>
    <scope>NUCLEOTIDE SEQUENCE [LARGE SCALE GENOMIC DNA]</scope>
    <source>
        <strain evidence="1 2">S2-2</strain>
    </source>
</reference>
<organism evidence="1 2">
    <name type="scientific">Tenacibaculum holothuriorum</name>
    <dbReference type="NCBI Taxonomy" id="1635173"/>
    <lineage>
        <taxon>Bacteria</taxon>
        <taxon>Pseudomonadati</taxon>
        <taxon>Bacteroidota</taxon>
        <taxon>Flavobacteriia</taxon>
        <taxon>Flavobacteriales</taxon>
        <taxon>Flavobacteriaceae</taxon>
        <taxon>Tenacibaculum</taxon>
    </lineage>
</organism>
<evidence type="ECO:0000313" key="2">
    <source>
        <dbReference type="Proteomes" id="UP000194221"/>
    </source>
</evidence>
<dbReference type="AlphaFoldDB" id="A0A1Y2PGZ0"/>
<proteinExistence type="predicted"/>
<dbReference type="STRING" id="1635173.WH52_04770"/>
<dbReference type="RefSeq" id="WP_086029792.1">
    <property type="nucleotide sequence ID" value="NZ_LAPZ01000002.1"/>
</dbReference>
<keyword evidence="2" id="KW-1185">Reference proteome</keyword>
<dbReference type="OrthoDB" id="667380at2"/>
<name>A0A1Y2PGZ0_9FLAO</name>
<dbReference type="EMBL" id="LAPZ01000002">
    <property type="protein sequence ID" value="OSY88979.1"/>
    <property type="molecule type" value="Genomic_DNA"/>
</dbReference>
<comment type="caution">
    <text evidence="1">The sequence shown here is derived from an EMBL/GenBank/DDBJ whole genome shotgun (WGS) entry which is preliminary data.</text>
</comment>
<accession>A0A1Y2PGZ0</accession>